<protein>
    <recommendedName>
        <fullName evidence="4">PepSY-associated TM region</fullName>
    </recommendedName>
</protein>
<reference evidence="2 3" key="1">
    <citation type="submission" date="2021-03" db="EMBL/GenBank/DDBJ databases">
        <title>novel species isolated from a fishpond in China.</title>
        <authorList>
            <person name="Lu H."/>
            <person name="Cai Z."/>
        </authorList>
    </citation>
    <scope>NUCLEOTIDE SEQUENCE [LARGE SCALE GENOMIC DNA]</scope>
    <source>
        <strain evidence="2 3">JCM 31546</strain>
    </source>
</reference>
<sequence>MDLDIPLAVLLRKVETQDFIFGKFFLTNAKGYVVYADTDLGTQIFDPVGAAEDTSEYFKTGISLHSIQYNQLHYQAYASSLMLGNLKLYFLGIYEDAYFQKVGLRVDYGLLSILLFMLVALVCSIPILAVVSMCKGDVLTQSRVIQVGVSLMALAVVVGFTFSYVKNVPDPKTILSGDIEQVNSEFTDNLAQYYQLKEWDPGAKQQESRYHNTNELLTVG</sequence>
<feature type="transmembrane region" description="Helical" evidence="1">
    <location>
        <begin position="144"/>
        <end position="165"/>
    </location>
</feature>
<evidence type="ECO:0000313" key="3">
    <source>
        <dbReference type="Proteomes" id="UP000664698"/>
    </source>
</evidence>
<gene>
    <name evidence="2" type="ORF">J0A67_15295</name>
</gene>
<dbReference type="EMBL" id="JAFKCW010000003">
    <property type="protein sequence ID" value="MBN7802238.1"/>
    <property type="molecule type" value="Genomic_DNA"/>
</dbReference>
<dbReference type="RefSeq" id="WP_206570237.1">
    <property type="nucleotide sequence ID" value="NZ_JAFKCW010000003.1"/>
</dbReference>
<organism evidence="2 3">
    <name type="scientific">Algoriphagus aestuariicola</name>
    <dbReference type="NCBI Taxonomy" id="1852016"/>
    <lineage>
        <taxon>Bacteria</taxon>
        <taxon>Pseudomonadati</taxon>
        <taxon>Bacteroidota</taxon>
        <taxon>Cytophagia</taxon>
        <taxon>Cytophagales</taxon>
        <taxon>Cyclobacteriaceae</taxon>
        <taxon>Algoriphagus</taxon>
    </lineage>
</organism>
<proteinExistence type="predicted"/>
<keyword evidence="1" id="KW-1133">Transmembrane helix</keyword>
<dbReference type="Proteomes" id="UP000664698">
    <property type="component" value="Unassembled WGS sequence"/>
</dbReference>
<comment type="caution">
    <text evidence="2">The sequence shown here is derived from an EMBL/GenBank/DDBJ whole genome shotgun (WGS) entry which is preliminary data.</text>
</comment>
<evidence type="ECO:0008006" key="4">
    <source>
        <dbReference type="Google" id="ProtNLM"/>
    </source>
</evidence>
<keyword evidence="3" id="KW-1185">Reference proteome</keyword>
<accession>A0ABS3BSZ6</accession>
<keyword evidence="1" id="KW-0812">Transmembrane</keyword>
<feature type="transmembrane region" description="Helical" evidence="1">
    <location>
        <begin position="108"/>
        <end position="132"/>
    </location>
</feature>
<evidence type="ECO:0000313" key="2">
    <source>
        <dbReference type="EMBL" id="MBN7802238.1"/>
    </source>
</evidence>
<keyword evidence="1" id="KW-0472">Membrane</keyword>
<name>A0ABS3BSZ6_9BACT</name>
<evidence type="ECO:0000256" key="1">
    <source>
        <dbReference type="SAM" id="Phobius"/>
    </source>
</evidence>